<proteinExistence type="predicted"/>
<accession>A0A8J8KAB6</accession>
<dbReference type="AlphaFoldDB" id="A0A8J8KAB6"/>
<keyword evidence="2" id="KW-1185">Reference proteome</keyword>
<dbReference type="EMBL" id="JABSNO010000002">
    <property type="protein sequence ID" value="NRS91309.1"/>
    <property type="molecule type" value="Genomic_DNA"/>
</dbReference>
<protein>
    <submittedName>
        <fullName evidence="1">Uncharacterized protein</fullName>
    </submittedName>
</protein>
<evidence type="ECO:0000313" key="1">
    <source>
        <dbReference type="EMBL" id="NRS91309.1"/>
    </source>
</evidence>
<name>A0A8J8KAB6_9FLAO</name>
<comment type="caution">
    <text evidence="1">The sequence shown here is derived from an EMBL/GenBank/DDBJ whole genome shotgun (WGS) entry which is preliminary data.</text>
</comment>
<reference evidence="1" key="1">
    <citation type="submission" date="2020-05" db="EMBL/GenBank/DDBJ databases">
        <title>Genomic Encyclopedia of Type Strains, Phase IV (KMG-V): Genome sequencing to study the core and pangenomes of soil and plant-associated prokaryotes.</title>
        <authorList>
            <person name="Whitman W."/>
        </authorList>
    </citation>
    <scope>NUCLEOTIDE SEQUENCE</scope>
    <source>
        <strain evidence="1">16F</strain>
    </source>
</reference>
<evidence type="ECO:0000313" key="2">
    <source>
        <dbReference type="Proteomes" id="UP000610746"/>
    </source>
</evidence>
<dbReference type="Proteomes" id="UP000610746">
    <property type="component" value="Unassembled WGS sequence"/>
</dbReference>
<gene>
    <name evidence="1" type="ORF">HNQ03_000375</name>
</gene>
<sequence length="177" mass="20664">MAILFLIIGILSLGISAYFFTKKPEIAPLEISAQKQKGDNFENYMIQRLAKQDEIQLVGKVSDYYQNGITALENYEPDLKFKYKNKPFAVECKWRNAFKNGKTDWAKNRQIQNYLNYQNTKKEKVYVALGIGGKPEAPERLYLIPLYRLTLEFVTEDYIQEFVINDDAEMLKILNKN</sequence>
<dbReference type="RefSeq" id="WP_173777943.1">
    <property type="nucleotide sequence ID" value="NZ_JABSNO010000002.1"/>
</dbReference>
<organism evidence="1 2">
    <name type="scientific">Frigoriflavimonas asaccharolytica</name>
    <dbReference type="NCBI Taxonomy" id="2735899"/>
    <lineage>
        <taxon>Bacteria</taxon>
        <taxon>Pseudomonadati</taxon>
        <taxon>Bacteroidota</taxon>
        <taxon>Flavobacteriia</taxon>
        <taxon>Flavobacteriales</taxon>
        <taxon>Weeksellaceae</taxon>
        <taxon>Frigoriflavimonas</taxon>
    </lineage>
</organism>